<comment type="caution">
    <text evidence="2">The sequence shown here is derived from an EMBL/GenBank/DDBJ whole genome shotgun (WGS) entry which is preliminary data.</text>
</comment>
<dbReference type="AlphaFoldDB" id="A0A178YQA8"/>
<dbReference type="Proteomes" id="UP000078507">
    <property type="component" value="Unassembled WGS sequence"/>
</dbReference>
<evidence type="ECO:0000256" key="1">
    <source>
        <dbReference type="SAM" id="MobiDB-lite"/>
    </source>
</evidence>
<reference evidence="2 3" key="1">
    <citation type="submission" date="2015-11" db="EMBL/GenBank/DDBJ databases">
        <title>Ensifer anhuiense sp. nov., an effective nitrogen fixation bacterium with Glycine soja.</title>
        <authorList>
            <person name="Yan H."/>
            <person name="Chen W."/>
        </authorList>
    </citation>
    <scope>NUCLEOTIDE SEQUENCE [LARGE SCALE GENOMIC DNA]</scope>
    <source>
        <strain evidence="2 3">LMG 7837</strain>
    </source>
</reference>
<protein>
    <submittedName>
        <fullName evidence="2">Uncharacterized protein</fullName>
    </submittedName>
</protein>
<keyword evidence="3" id="KW-1185">Reference proteome</keyword>
<feature type="compositionally biased region" description="Basic and acidic residues" evidence="1">
    <location>
        <begin position="157"/>
        <end position="169"/>
    </location>
</feature>
<accession>A0A178YQA8</accession>
<sequence>MHDPLETVEGGKARRRRLFEIGEDVVLDDRQAGLVRKLEQAMGDERRQRRAGRVMKGGIGDVEARPVLRERCGEAVRVGTGRRVGYPDHPCLVRPEQRVEIEVARVVDENHVARLQQEAADEVDRLRTGFGEHDLVRRGLDAVLRHAAREQFPQRQQAERRAVVDERRAIAARKRPQGAPQRLLRHP</sequence>
<dbReference type="EMBL" id="LNQB01000051">
    <property type="protein sequence ID" value="OAP49782.1"/>
    <property type="molecule type" value="Genomic_DNA"/>
</dbReference>
<evidence type="ECO:0000313" key="3">
    <source>
        <dbReference type="Proteomes" id="UP000078507"/>
    </source>
</evidence>
<name>A0A178YQA8_SINSA</name>
<gene>
    <name evidence="2" type="ORF">ATB98_03160</name>
</gene>
<proteinExistence type="predicted"/>
<feature type="region of interest" description="Disordered" evidence="1">
    <location>
        <begin position="151"/>
        <end position="187"/>
    </location>
</feature>
<organism evidence="2 3">
    <name type="scientific">Sinorhizobium saheli</name>
    <dbReference type="NCBI Taxonomy" id="36856"/>
    <lineage>
        <taxon>Bacteria</taxon>
        <taxon>Pseudomonadati</taxon>
        <taxon>Pseudomonadota</taxon>
        <taxon>Alphaproteobacteria</taxon>
        <taxon>Hyphomicrobiales</taxon>
        <taxon>Rhizobiaceae</taxon>
        <taxon>Sinorhizobium/Ensifer group</taxon>
        <taxon>Sinorhizobium</taxon>
    </lineage>
</organism>
<evidence type="ECO:0000313" key="2">
    <source>
        <dbReference type="EMBL" id="OAP49782.1"/>
    </source>
</evidence>
<dbReference type="STRING" id="36856.ATB98_03160"/>